<organism evidence="2 3">
    <name type="scientific">Stylonychia lemnae</name>
    <name type="common">Ciliate</name>
    <dbReference type="NCBI Taxonomy" id="5949"/>
    <lineage>
        <taxon>Eukaryota</taxon>
        <taxon>Sar</taxon>
        <taxon>Alveolata</taxon>
        <taxon>Ciliophora</taxon>
        <taxon>Intramacronucleata</taxon>
        <taxon>Spirotrichea</taxon>
        <taxon>Stichotrichia</taxon>
        <taxon>Sporadotrichida</taxon>
        <taxon>Oxytrichidae</taxon>
        <taxon>Stylonychinae</taxon>
        <taxon>Stylonychia</taxon>
    </lineage>
</organism>
<evidence type="ECO:0000313" key="2">
    <source>
        <dbReference type="EMBL" id="CDW73644.1"/>
    </source>
</evidence>
<gene>
    <name evidence="2" type="primary">Contig16342.g17410</name>
    <name evidence="2" type="ORF">STYLEM_2629</name>
</gene>
<name>A0A077ZVJ4_STYLE</name>
<evidence type="ECO:0000256" key="1">
    <source>
        <dbReference type="SAM" id="SignalP"/>
    </source>
</evidence>
<keyword evidence="3" id="KW-1185">Reference proteome</keyword>
<accession>A0A077ZVJ4</accession>
<evidence type="ECO:0000313" key="3">
    <source>
        <dbReference type="Proteomes" id="UP000039865"/>
    </source>
</evidence>
<dbReference type="Proteomes" id="UP000039865">
    <property type="component" value="Unassembled WGS sequence"/>
</dbReference>
<dbReference type="InParanoid" id="A0A077ZVJ4"/>
<dbReference type="AlphaFoldDB" id="A0A077ZVJ4"/>
<reference evidence="2 3" key="1">
    <citation type="submission" date="2014-06" db="EMBL/GenBank/DDBJ databases">
        <authorList>
            <person name="Swart Estienne"/>
        </authorList>
    </citation>
    <scope>NUCLEOTIDE SEQUENCE [LARGE SCALE GENOMIC DNA]</scope>
    <source>
        <strain evidence="2 3">130c</strain>
    </source>
</reference>
<keyword evidence="1" id="KW-0732">Signal</keyword>
<proteinExistence type="predicted"/>
<feature type="signal peptide" evidence="1">
    <location>
        <begin position="1"/>
        <end position="20"/>
    </location>
</feature>
<sequence length="114" mass="12947">MKSNIIAVLLLALLSISTLAQDYSRFSKAVFSYPKGRYHEISEELRTFLETELSNYKPIEVVEGDNLVQSKIEYIESTNGEVGETAFPKYFPVSMLKEMLYQNGMKLQGPAEDL</sequence>
<protein>
    <submittedName>
        <fullName evidence="2">Uncharacterized protein</fullName>
    </submittedName>
</protein>
<feature type="chain" id="PRO_5001729021" evidence="1">
    <location>
        <begin position="21"/>
        <end position="114"/>
    </location>
</feature>
<dbReference type="EMBL" id="CCKQ01002542">
    <property type="protein sequence ID" value="CDW73644.1"/>
    <property type="molecule type" value="Genomic_DNA"/>
</dbReference>